<comment type="caution">
    <text evidence="2">The sequence shown here is derived from an EMBL/GenBank/DDBJ whole genome shotgun (WGS) entry which is preliminary data.</text>
</comment>
<protein>
    <submittedName>
        <fullName evidence="2">Uncharacterized protein</fullName>
    </submittedName>
</protein>
<keyword evidence="3" id="KW-1185">Reference proteome</keyword>
<dbReference type="InterPro" id="IPR040244">
    <property type="entry name" value="EDR4-like"/>
</dbReference>
<feature type="compositionally biased region" description="Basic and acidic residues" evidence="1">
    <location>
        <begin position="430"/>
        <end position="456"/>
    </location>
</feature>
<name>A0A8T0SKV1_PANVG</name>
<evidence type="ECO:0000313" key="3">
    <source>
        <dbReference type="Proteomes" id="UP000823388"/>
    </source>
</evidence>
<dbReference type="PANTHER" id="PTHR31105">
    <property type="entry name" value="EXTRA-LARGE G-PROTEIN-LIKE"/>
    <property type="match status" value="1"/>
</dbReference>
<organism evidence="2 3">
    <name type="scientific">Panicum virgatum</name>
    <name type="common">Blackwell switchgrass</name>
    <dbReference type="NCBI Taxonomy" id="38727"/>
    <lineage>
        <taxon>Eukaryota</taxon>
        <taxon>Viridiplantae</taxon>
        <taxon>Streptophyta</taxon>
        <taxon>Embryophyta</taxon>
        <taxon>Tracheophyta</taxon>
        <taxon>Spermatophyta</taxon>
        <taxon>Magnoliopsida</taxon>
        <taxon>Liliopsida</taxon>
        <taxon>Poales</taxon>
        <taxon>Poaceae</taxon>
        <taxon>PACMAD clade</taxon>
        <taxon>Panicoideae</taxon>
        <taxon>Panicodae</taxon>
        <taxon>Paniceae</taxon>
        <taxon>Panicinae</taxon>
        <taxon>Panicum</taxon>
        <taxon>Panicum sect. Hiantes</taxon>
    </lineage>
</organism>
<proteinExistence type="predicted"/>
<feature type="compositionally biased region" description="Polar residues" evidence="1">
    <location>
        <begin position="537"/>
        <end position="568"/>
    </location>
</feature>
<feature type="compositionally biased region" description="Basic and acidic residues" evidence="1">
    <location>
        <begin position="522"/>
        <end position="536"/>
    </location>
</feature>
<dbReference type="PANTHER" id="PTHR31105:SF6">
    <property type="entry name" value="OS01G0621300 PROTEIN"/>
    <property type="match status" value="1"/>
</dbReference>
<feature type="compositionally biased region" description="Basic and acidic residues" evidence="1">
    <location>
        <begin position="465"/>
        <end position="475"/>
    </location>
</feature>
<evidence type="ECO:0000256" key="1">
    <source>
        <dbReference type="SAM" id="MobiDB-lite"/>
    </source>
</evidence>
<dbReference type="AlphaFoldDB" id="A0A8T0SKV1"/>
<feature type="compositionally biased region" description="Basic and acidic residues" evidence="1">
    <location>
        <begin position="410"/>
        <end position="419"/>
    </location>
</feature>
<dbReference type="EMBL" id="CM029045">
    <property type="protein sequence ID" value="KAG2599171.1"/>
    <property type="molecule type" value="Genomic_DNA"/>
</dbReference>
<dbReference type="GO" id="GO:1900150">
    <property type="term" value="P:regulation of defense response to fungus"/>
    <property type="evidence" value="ECO:0007669"/>
    <property type="project" value="InterPro"/>
</dbReference>
<feature type="compositionally biased region" description="Basic and acidic residues" evidence="1">
    <location>
        <begin position="486"/>
        <end position="496"/>
    </location>
</feature>
<dbReference type="Proteomes" id="UP000823388">
    <property type="component" value="Chromosome 5K"/>
</dbReference>
<sequence length="752" mass="83865">MGSDLKELKYRRRIGVEERAQCSDPRGGADWAALQQDPVELLRKLDELRDQITRSCHVVGQPRDHRRFSRRAVSVLPEHLEPPPLPGYHRSRYGGRYGLGLPPPSPHTPLRPEHGERYVRQSSAHYRQYPGKQWENGGIGPGSYHHYGCACPHCLHGQRPVPQEENIPMARYFAGQHESYRFERSPSVSSDYDRRSVASSLYSHRSVSKRRRNQFQCGSCCQIISLKLDEGKGIPLVPSSSLYVPEMEQSSTDQMMQDSTYQRHKDFNYAFYNSNEHSSMQFDMDFADDNSLSSTTSHGRTDKEYGSNRSIQSKAEGLSFSPRMSLEIGSPKDILCERDTGCEAEPLVHGPVTPRSPVLEDKLVDPLCTQEKGNDEVNQGIAYISNLTCKGQYDVNHEYDESVITRSKHNGNEDDKVATEDESSCSSYEQKSKEDNSCNLEDGSKTHKENSAKDDTSSLEDESEKYECTNIKDDISPGGENMNNKCELKTKGDEKCVPGAENISNNCEENKKDSFTEAGSTSERHEELKMEEDHVKLQQQPFTEDANSPAESGSSVNGRTNSGFSRGSSEAGLDEDQSSTGKSGDSSFFAGLLKKGFEDLSLLNKSMDSAKVSINGHPISKRALKKAEKKAGPVDPGSYWYDYHAGFWGVMGRECIGIIPPFIKEFNYPMARNCAGGNTGVFVNGRELCQRDLDLLVGRGLPRTSGKSYSIEISGNITDEATGKKLRSLGKLAPTIEKLKRGFGMHVPEEFR</sequence>
<feature type="region of interest" description="Disordered" evidence="1">
    <location>
        <begin position="405"/>
        <end position="584"/>
    </location>
</feature>
<evidence type="ECO:0000313" key="2">
    <source>
        <dbReference type="EMBL" id="KAG2599171.1"/>
    </source>
</evidence>
<reference evidence="2" key="1">
    <citation type="submission" date="2020-05" db="EMBL/GenBank/DDBJ databases">
        <title>WGS assembly of Panicum virgatum.</title>
        <authorList>
            <person name="Lovell J.T."/>
            <person name="Jenkins J."/>
            <person name="Shu S."/>
            <person name="Juenger T.E."/>
            <person name="Schmutz J."/>
        </authorList>
    </citation>
    <scope>NUCLEOTIDE SEQUENCE</scope>
    <source>
        <strain evidence="2">AP13</strain>
    </source>
</reference>
<feature type="region of interest" description="Disordered" evidence="1">
    <location>
        <begin position="291"/>
        <end position="314"/>
    </location>
</feature>
<gene>
    <name evidence="2" type="ORF">PVAP13_5KG460800</name>
</gene>
<accession>A0A8T0SKV1</accession>